<evidence type="ECO:0000256" key="7">
    <source>
        <dbReference type="ARBA" id="ARBA00022692"/>
    </source>
</evidence>
<evidence type="ECO:0000256" key="6">
    <source>
        <dbReference type="ARBA" id="ARBA00022670"/>
    </source>
</evidence>
<feature type="active site" evidence="11">
    <location>
        <position position="39"/>
    </location>
</feature>
<dbReference type="GO" id="GO:0006465">
    <property type="term" value="P:signal peptide processing"/>
    <property type="evidence" value="ECO:0007669"/>
    <property type="project" value="InterPro"/>
</dbReference>
<keyword evidence="6 12" id="KW-0645">Protease</keyword>
<dbReference type="InterPro" id="IPR019758">
    <property type="entry name" value="Pept_S26A_signal_pept_1_CS"/>
</dbReference>
<dbReference type="RefSeq" id="WP_097158342.1">
    <property type="nucleotide sequence ID" value="NZ_JBEPMQ010000002.1"/>
</dbReference>
<dbReference type="CDD" id="cd06530">
    <property type="entry name" value="S26_SPase_I"/>
    <property type="match status" value="1"/>
</dbReference>
<keyword evidence="16" id="KW-1185">Reference proteome</keyword>
<keyword evidence="8 12" id="KW-0378">Hydrolase</keyword>
<keyword evidence="5" id="KW-1003">Cell membrane</keyword>
<dbReference type="Proteomes" id="UP000219546">
    <property type="component" value="Unassembled WGS sequence"/>
</dbReference>
<dbReference type="InterPro" id="IPR019756">
    <property type="entry name" value="Pept_S26A_signal_pept_1_Ser-AS"/>
</dbReference>
<dbReference type="InterPro" id="IPR019757">
    <property type="entry name" value="Pept_S26A_signal_pept_1_Lys-AS"/>
</dbReference>
<dbReference type="GO" id="GO:0005886">
    <property type="term" value="C:plasma membrane"/>
    <property type="evidence" value="ECO:0007669"/>
    <property type="project" value="UniProtKB-SubCell"/>
</dbReference>
<sequence length="184" mass="20982">METLKKESIEWLKALGIGLVIFVFIRTFLFSSYVVEGESMMPTLEEGNKLVVNKIGYTLGSIDRFDVIVFHANEEEDYVKRVIGLPGDQIVYENDQLFINGKAVEEPYLTNYRKTASPGQPLTGDFSLAELWKTETVPEGMLFVLGDNRLESWDSRHFGFVPIDKVVGEVNLRYWPLSEVDTSF</sequence>
<dbReference type="FunFam" id="2.10.109.10:FF:000008">
    <property type="entry name" value="Signal peptidase I"/>
    <property type="match status" value="1"/>
</dbReference>
<evidence type="ECO:0000256" key="1">
    <source>
        <dbReference type="ARBA" id="ARBA00000677"/>
    </source>
</evidence>
<dbReference type="AlphaFoldDB" id="A0A285CR44"/>
<dbReference type="InterPro" id="IPR036286">
    <property type="entry name" value="LexA/Signal_pep-like_sf"/>
</dbReference>
<accession>A0A285CR44</accession>
<feature type="transmembrane region" description="Helical" evidence="12">
    <location>
        <begin position="12"/>
        <end position="35"/>
    </location>
</feature>
<keyword evidence="9 12" id="KW-1133">Transmembrane helix</keyword>
<evidence type="ECO:0000256" key="10">
    <source>
        <dbReference type="ARBA" id="ARBA00023136"/>
    </source>
</evidence>
<dbReference type="PRINTS" id="PR00727">
    <property type="entry name" value="LEADERPTASE"/>
</dbReference>
<dbReference type="PANTHER" id="PTHR43390:SF1">
    <property type="entry name" value="CHLOROPLAST PROCESSING PEPTIDASE"/>
    <property type="match status" value="1"/>
</dbReference>
<dbReference type="Gene3D" id="2.10.109.10">
    <property type="entry name" value="Umud Fragment, subunit A"/>
    <property type="match status" value="1"/>
</dbReference>
<name>A0A285CR44_9BACI</name>
<evidence type="ECO:0000256" key="8">
    <source>
        <dbReference type="ARBA" id="ARBA00022801"/>
    </source>
</evidence>
<dbReference type="PROSITE" id="PS00760">
    <property type="entry name" value="SPASE_I_2"/>
    <property type="match status" value="1"/>
</dbReference>
<evidence type="ECO:0000256" key="13">
    <source>
        <dbReference type="RuleBase" id="RU362042"/>
    </source>
</evidence>
<dbReference type="GO" id="GO:0004252">
    <property type="term" value="F:serine-type endopeptidase activity"/>
    <property type="evidence" value="ECO:0007669"/>
    <property type="project" value="InterPro"/>
</dbReference>
<gene>
    <name evidence="15" type="ORF">SAMN05877753_103433</name>
</gene>
<dbReference type="EC" id="3.4.21.89" evidence="4 12"/>
<dbReference type="NCBIfam" id="TIGR02227">
    <property type="entry name" value="sigpep_I_bact"/>
    <property type="match status" value="1"/>
</dbReference>
<evidence type="ECO:0000256" key="4">
    <source>
        <dbReference type="ARBA" id="ARBA00013208"/>
    </source>
</evidence>
<evidence type="ECO:0000256" key="11">
    <source>
        <dbReference type="PIRSR" id="PIRSR600223-1"/>
    </source>
</evidence>
<evidence type="ECO:0000313" key="15">
    <source>
        <dbReference type="EMBL" id="SNX70050.1"/>
    </source>
</evidence>
<feature type="domain" description="Peptidase S26" evidence="14">
    <location>
        <begin position="9"/>
        <end position="175"/>
    </location>
</feature>
<comment type="similarity">
    <text evidence="3 13">Belongs to the peptidase S26 family.</text>
</comment>
<dbReference type="PANTHER" id="PTHR43390">
    <property type="entry name" value="SIGNAL PEPTIDASE I"/>
    <property type="match status" value="1"/>
</dbReference>
<comment type="subcellular location">
    <subcellularLocation>
        <location evidence="2">Cell membrane</location>
        <topology evidence="2">Single-pass type II membrane protein</topology>
    </subcellularLocation>
    <subcellularLocation>
        <location evidence="13">Membrane</location>
        <topology evidence="13">Single-pass type II membrane protein</topology>
    </subcellularLocation>
</comment>
<dbReference type="GO" id="GO:0009003">
    <property type="term" value="F:signal peptidase activity"/>
    <property type="evidence" value="ECO:0007669"/>
    <property type="project" value="UniProtKB-EC"/>
</dbReference>
<dbReference type="EMBL" id="OAOP01000003">
    <property type="protein sequence ID" value="SNX70050.1"/>
    <property type="molecule type" value="Genomic_DNA"/>
</dbReference>
<dbReference type="SUPFAM" id="SSF51306">
    <property type="entry name" value="LexA/Signal peptidase"/>
    <property type="match status" value="1"/>
</dbReference>
<evidence type="ECO:0000256" key="5">
    <source>
        <dbReference type="ARBA" id="ARBA00022475"/>
    </source>
</evidence>
<proteinExistence type="inferred from homology"/>
<keyword evidence="10 12" id="KW-0472">Membrane</keyword>
<feature type="active site" evidence="11">
    <location>
        <position position="80"/>
    </location>
</feature>
<keyword evidence="7 12" id="KW-0812">Transmembrane</keyword>
<dbReference type="InterPro" id="IPR000223">
    <property type="entry name" value="Pept_S26A_signal_pept_1"/>
</dbReference>
<organism evidence="15 16">
    <name type="scientific">Bacillus oleivorans</name>
    <dbReference type="NCBI Taxonomy" id="1448271"/>
    <lineage>
        <taxon>Bacteria</taxon>
        <taxon>Bacillati</taxon>
        <taxon>Bacillota</taxon>
        <taxon>Bacilli</taxon>
        <taxon>Bacillales</taxon>
        <taxon>Bacillaceae</taxon>
        <taxon>Bacillus</taxon>
    </lineage>
</organism>
<comment type="catalytic activity">
    <reaction evidence="1 12">
        <text>Cleavage of hydrophobic, N-terminal signal or leader sequences from secreted and periplasmic proteins.</text>
        <dbReference type="EC" id="3.4.21.89"/>
    </reaction>
</comment>
<reference evidence="15 16" key="1">
    <citation type="submission" date="2017-08" db="EMBL/GenBank/DDBJ databases">
        <authorList>
            <person name="de Groot N.N."/>
        </authorList>
    </citation>
    <scope>NUCLEOTIDE SEQUENCE [LARGE SCALE GENOMIC DNA]</scope>
    <source>
        <strain evidence="15 16">JC228</strain>
    </source>
</reference>
<protein>
    <recommendedName>
        <fullName evidence="4 12">Signal peptidase I</fullName>
        <ecNumber evidence="4 12">3.4.21.89</ecNumber>
    </recommendedName>
</protein>
<evidence type="ECO:0000256" key="9">
    <source>
        <dbReference type="ARBA" id="ARBA00022989"/>
    </source>
</evidence>
<dbReference type="PROSITE" id="PS00761">
    <property type="entry name" value="SPASE_I_3"/>
    <property type="match status" value="1"/>
</dbReference>
<evidence type="ECO:0000256" key="12">
    <source>
        <dbReference type="RuleBase" id="RU003993"/>
    </source>
</evidence>
<evidence type="ECO:0000256" key="2">
    <source>
        <dbReference type="ARBA" id="ARBA00004401"/>
    </source>
</evidence>
<dbReference type="PROSITE" id="PS00501">
    <property type="entry name" value="SPASE_I_1"/>
    <property type="match status" value="1"/>
</dbReference>
<dbReference type="Pfam" id="PF10502">
    <property type="entry name" value="Peptidase_S26"/>
    <property type="match status" value="1"/>
</dbReference>
<evidence type="ECO:0000259" key="14">
    <source>
        <dbReference type="Pfam" id="PF10502"/>
    </source>
</evidence>
<dbReference type="InterPro" id="IPR019533">
    <property type="entry name" value="Peptidase_S26"/>
</dbReference>
<evidence type="ECO:0000313" key="16">
    <source>
        <dbReference type="Proteomes" id="UP000219546"/>
    </source>
</evidence>
<dbReference type="OrthoDB" id="9802919at2"/>
<evidence type="ECO:0000256" key="3">
    <source>
        <dbReference type="ARBA" id="ARBA00009370"/>
    </source>
</evidence>